<keyword evidence="6 11" id="KW-1133">Transmembrane helix</keyword>
<evidence type="ECO:0000256" key="9">
    <source>
        <dbReference type="ARBA" id="ARBA00037968"/>
    </source>
</evidence>
<feature type="transmembrane region" description="Helical" evidence="11">
    <location>
        <begin position="286"/>
        <end position="310"/>
    </location>
</feature>
<keyword evidence="14" id="KW-1185">Reference proteome</keyword>
<name>A0AA39XW93_9PEZI</name>
<dbReference type="InterPro" id="IPR006076">
    <property type="entry name" value="FAD-dep_OxRdtase"/>
</dbReference>
<feature type="transmembrane region" description="Helical" evidence="11">
    <location>
        <begin position="408"/>
        <end position="428"/>
    </location>
</feature>
<organism evidence="13 14">
    <name type="scientific">Cercophora newfieldiana</name>
    <dbReference type="NCBI Taxonomy" id="92897"/>
    <lineage>
        <taxon>Eukaryota</taxon>
        <taxon>Fungi</taxon>
        <taxon>Dikarya</taxon>
        <taxon>Ascomycota</taxon>
        <taxon>Pezizomycotina</taxon>
        <taxon>Sordariomycetes</taxon>
        <taxon>Sordariomycetidae</taxon>
        <taxon>Sordariales</taxon>
        <taxon>Lasiosphaeriaceae</taxon>
        <taxon>Cercophora</taxon>
    </lineage>
</organism>
<evidence type="ECO:0000256" key="1">
    <source>
        <dbReference type="ARBA" id="ARBA00004141"/>
    </source>
</evidence>
<dbReference type="GO" id="GO:0050661">
    <property type="term" value="F:NADP binding"/>
    <property type="evidence" value="ECO:0007669"/>
    <property type="project" value="InterPro"/>
</dbReference>
<dbReference type="InterPro" id="IPR020846">
    <property type="entry name" value="MFS_dom"/>
</dbReference>
<comment type="caution">
    <text evidence="13">The sequence shown here is derived from an EMBL/GenBank/DDBJ whole genome shotgun (WGS) entry which is preliminary data.</text>
</comment>
<reference evidence="13" key="1">
    <citation type="submission" date="2023-06" db="EMBL/GenBank/DDBJ databases">
        <title>Genome-scale phylogeny and comparative genomics of the fungal order Sordariales.</title>
        <authorList>
            <consortium name="Lawrence Berkeley National Laboratory"/>
            <person name="Hensen N."/>
            <person name="Bonometti L."/>
            <person name="Westerberg I."/>
            <person name="Brannstrom I.O."/>
            <person name="Guillou S."/>
            <person name="Cros-Aarteil S."/>
            <person name="Calhoun S."/>
            <person name="Haridas S."/>
            <person name="Kuo A."/>
            <person name="Mondo S."/>
            <person name="Pangilinan J."/>
            <person name="Riley R."/>
            <person name="Labutti K."/>
            <person name="Andreopoulos B."/>
            <person name="Lipzen A."/>
            <person name="Chen C."/>
            <person name="Yanf M."/>
            <person name="Daum C."/>
            <person name="Ng V."/>
            <person name="Clum A."/>
            <person name="Steindorff A."/>
            <person name="Ohm R."/>
            <person name="Martin F."/>
            <person name="Silar P."/>
            <person name="Natvig D."/>
            <person name="Lalanne C."/>
            <person name="Gautier V."/>
            <person name="Ament-Velasquez S.L."/>
            <person name="Kruys A."/>
            <person name="Hutchinson M.I."/>
            <person name="Powell A.J."/>
            <person name="Barry K."/>
            <person name="Miller A.N."/>
            <person name="Grigoriev I.V."/>
            <person name="Debuchy R."/>
            <person name="Gladieux P."/>
            <person name="Thoren M.H."/>
            <person name="Johannesson H."/>
        </authorList>
    </citation>
    <scope>NUCLEOTIDE SEQUENCE</scope>
    <source>
        <strain evidence="13">SMH2532-1</strain>
    </source>
</reference>
<feature type="transmembrane region" description="Helical" evidence="11">
    <location>
        <begin position="146"/>
        <end position="171"/>
    </location>
</feature>
<dbReference type="PRINTS" id="PR00419">
    <property type="entry name" value="ADXRDTASE"/>
</dbReference>
<feature type="compositionally biased region" description="Low complexity" evidence="10">
    <location>
        <begin position="1"/>
        <end position="16"/>
    </location>
</feature>
<dbReference type="GO" id="GO:0050660">
    <property type="term" value="F:flavin adenine dinucleotide binding"/>
    <property type="evidence" value="ECO:0007669"/>
    <property type="project" value="InterPro"/>
</dbReference>
<evidence type="ECO:0000256" key="5">
    <source>
        <dbReference type="ARBA" id="ARBA00022827"/>
    </source>
</evidence>
<dbReference type="Pfam" id="PF01266">
    <property type="entry name" value="DAO"/>
    <property type="match status" value="1"/>
</dbReference>
<feature type="transmembrane region" description="Helical" evidence="11">
    <location>
        <begin position="183"/>
        <end position="203"/>
    </location>
</feature>
<comment type="similarity">
    <text evidence="9">Belongs to the major facilitator superfamily. Allantoate permease family.</text>
</comment>
<feature type="transmembrane region" description="Helical" evidence="11">
    <location>
        <begin position="215"/>
        <end position="237"/>
    </location>
</feature>
<dbReference type="AlphaFoldDB" id="A0AA39XW93"/>
<evidence type="ECO:0000256" key="11">
    <source>
        <dbReference type="SAM" id="Phobius"/>
    </source>
</evidence>
<dbReference type="PROSITE" id="PS50850">
    <property type="entry name" value="MFS"/>
    <property type="match status" value="1"/>
</dbReference>
<dbReference type="InterPro" id="IPR036188">
    <property type="entry name" value="FAD/NAD-bd_sf"/>
</dbReference>
<keyword evidence="8 11" id="KW-0472">Membrane</keyword>
<dbReference type="FunFam" id="1.20.1250.20:FF:000065">
    <property type="entry name" value="Putative MFS pantothenate transporter"/>
    <property type="match status" value="1"/>
</dbReference>
<evidence type="ECO:0000256" key="2">
    <source>
        <dbReference type="ARBA" id="ARBA00022448"/>
    </source>
</evidence>
<feature type="transmembrane region" description="Helical" evidence="11">
    <location>
        <begin position="121"/>
        <end position="140"/>
    </location>
</feature>
<dbReference type="Gene3D" id="3.50.50.60">
    <property type="entry name" value="FAD/NAD(P)-binding domain"/>
    <property type="match status" value="2"/>
</dbReference>
<feature type="region of interest" description="Disordered" evidence="10">
    <location>
        <begin position="475"/>
        <end position="494"/>
    </location>
</feature>
<dbReference type="InterPro" id="IPR011701">
    <property type="entry name" value="MFS"/>
</dbReference>
<feature type="domain" description="Major facilitator superfamily (MFS) profile" evidence="12">
    <location>
        <begin position="55"/>
        <end position="468"/>
    </location>
</feature>
<comment type="subcellular location">
    <subcellularLocation>
        <location evidence="1">Membrane</location>
        <topology evidence="1">Multi-pass membrane protein</topology>
    </subcellularLocation>
</comment>
<keyword evidence="5" id="KW-0274">FAD</keyword>
<gene>
    <name evidence="13" type="ORF">B0T16DRAFT_393705</name>
</gene>
<feature type="transmembrane region" description="Helical" evidence="11">
    <location>
        <begin position="92"/>
        <end position="114"/>
    </location>
</feature>
<dbReference type="PANTHER" id="PTHR43791">
    <property type="entry name" value="PERMEASE-RELATED"/>
    <property type="match status" value="1"/>
</dbReference>
<dbReference type="Gene3D" id="1.20.1250.20">
    <property type="entry name" value="MFS general substrate transporter like domains"/>
    <property type="match status" value="2"/>
</dbReference>
<feature type="compositionally biased region" description="Basic and acidic residues" evidence="10">
    <location>
        <begin position="603"/>
        <end position="612"/>
    </location>
</feature>
<sequence length="1034" mass="113652">MAVSTKTAAVAAASPAESDNEGPTKKGLRSYIWDTDSHLKSPAERRLLLKLDLAILIIGCFGFFMKFMDQWNLASAYISGMRKDLSMFGNEYTYATTAYTVGYAIMQIPSTLIVQKIHPAIWLGTMEVGWGIWTFAQAGLTNMPQLYAFRFLVGLFEASFSPVVLYVIGGWYTKTELAKRTTLFQITAPLGAAFSGYLQAAVYEGLDGRNGLAGWRWLYIICGLMTLPVGIATFFFFPDTPYKKKPWFLTEEEHAIAIRRVQSVGIAPPAKITLGTFKRILTRWRIYAFVLGYVLYGCSSLSGGFFGIWLMYEGFSVVDSNVISSGTWLISGFLSLTWGYLSDITKSRFTWVVIPLILGLLPNGILAVWPAGIAIKQFAFLTIGFQLMPGVFFAWAHEVCRDDNEERAIVASSMNGMSYVILAWLPILTFPQTMAPDFRYGFTSSFGLLIAAIFAVVLIQFLVKREERLKAAVAPEERLETAGEGGDSSKKDSGEDIEAKVAGLYTDYRDVIMASNNNFGPGRTVAVIGAGIAGVSAAAYLLKEGLSVTVFERSGIGGGIWHFDERIPTDPPYPNDKPSLGDYEVSQRGQFAGPATPPPEPESESHLNTDSKSDVDIELRFAPPGPCYAGLKTNIPTNVLVSSLGPWPEGTEQKISQELAEKYIQSLAIEHGVTAVTHLHTRVDEVKPASTSNPGAGWEVRTVTLEKHGLKERLWHFDLVVVATGHYCTPRIPDFPGLANWKSAFPDRIIHSKQYRRPERFRGQNVLVIGAGVSSSDICRELDGIATTVYQSVRGGMYDTPTHLMPASTIRVGPISSFSPLPLSSSSTTTPLPPNSPIPASITLTSGSTLHNIHAIILATGYITSYPFLAHLHSDSTPLDSASPEILITSDGDMVHNLHQHIFYIPDPTLAFIGVSYHAAAFTLFGFQAQVLARVFAGKASLPTREEMVAEYERLVEEKGRGRVFHSLAGPGAEVAYVKGLVGWVNEEGEKRGERKIEAHSEEWVREYEEFKARLTEEWFRKEGGEEKGGEVEG</sequence>
<feature type="region of interest" description="Disordered" evidence="10">
    <location>
        <begin position="1"/>
        <end position="25"/>
    </location>
</feature>
<proteinExistence type="inferred from homology"/>
<evidence type="ECO:0000256" key="10">
    <source>
        <dbReference type="SAM" id="MobiDB-lite"/>
    </source>
</evidence>
<feature type="transmembrane region" description="Helical" evidence="11">
    <location>
        <begin position="378"/>
        <end position="396"/>
    </location>
</feature>
<evidence type="ECO:0000256" key="6">
    <source>
        <dbReference type="ARBA" id="ARBA00022989"/>
    </source>
</evidence>
<dbReference type="Proteomes" id="UP001174936">
    <property type="component" value="Unassembled WGS sequence"/>
</dbReference>
<evidence type="ECO:0000256" key="4">
    <source>
        <dbReference type="ARBA" id="ARBA00022692"/>
    </source>
</evidence>
<feature type="transmembrane region" description="Helical" evidence="11">
    <location>
        <begin position="524"/>
        <end position="542"/>
    </location>
</feature>
<dbReference type="PANTHER" id="PTHR43791:SF39">
    <property type="entry name" value="TRANSPORTER LIZ1_SEO1, PUTATIVE (AFU_ORTHOLOGUE AFUA_3G00980)-RELATED"/>
    <property type="match status" value="1"/>
</dbReference>
<feature type="region of interest" description="Disordered" evidence="10">
    <location>
        <begin position="562"/>
        <end position="612"/>
    </location>
</feature>
<dbReference type="Pfam" id="PF00743">
    <property type="entry name" value="FMO-like"/>
    <property type="match status" value="2"/>
</dbReference>
<dbReference type="InterPro" id="IPR020946">
    <property type="entry name" value="Flavin_mOase-like"/>
</dbReference>
<evidence type="ECO:0000259" key="12">
    <source>
        <dbReference type="PROSITE" id="PS50850"/>
    </source>
</evidence>
<evidence type="ECO:0000313" key="13">
    <source>
        <dbReference type="EMBL" id="KAK0641429.1"/>
    </source>
</evidence>
<evidence type="ECO:0000256" key="3">
    <source>
        <dbReference type="ARBA" id="ARBA00022630"/>
    </source>
</evidence>
<dbReference type="SUPFAM" id="SSF51905">
    <property type="entry name" value="FAD/NAD(P)-binding domain"/>
    <property type="match status" value="2"/>
</dbReference>
<dbReference type="GO" id="GO:0016020">
    <property type="term" value="C:membrane"/>
    <property type="evidence" value="ECO:0007669"/>
    <property type="project" value="UniProtKB-SubCell"/>
</dbReference>
<dbReference type="InterPro" id="IPR036259">
    <property type="entry name" value="MFS_trans_sf"/>
</dbReference>
<evidence type="ECO:0000256" key="7">
    <source>
        <dbReference type="ARBA" id="ARBA00023002"/>
    </source>
</evidence>
<dbReference type="SUPFAM" id="SSF103473">
    <property type="entry name" value="MFS general substrate transporter"/>
    <property type="match status" value="1"/>
</dbReference>
<accession>A0AA39XW93</accession>
<keyword evidence="4 11" id="KW-0812">Transmembrane</keyword>
<keyword evidence="7" id="KW-0560">Oxidoreductase</keyword>
<dbReference type="GO" id="GO:0004499">
    <property type="term" value="F:N,N-dimethylaniline monooxygenase activity"/>
    <property type="evidence" value="ECO:0007669"/>
    <property type="project" value="InterPro"/>
</dbReference>
<feature type="transmembrane region" description="Helical" evidence="11">
    <location>
        <begin position="353"/>
        <end position="372"/>
    </location>
</feature>
<keyword evidence="2" id="KW-0813">Transport</keyword>
<dbReference type="Pfam" id="PF07690">
    <property type="entry name" value="MFS_1"/>
    <property type="match status" value="1"/>
</dbReference>
<feature type="transmembrane region" description="Helical" evidence="11">
    <location>
        <begin position="322"/>
        <end position="341"/>
    </location>
</feature>
<protein>
    <submittedName>
        <fullName evidence="13">Major facilitator superfamily domain-containing protein</fullName>
    </submittedName>
</protein>
<evidence type="ECO:0000256" key="8">
    <source>
        <dbReference type="ARBA" id="ARBA00023136"/>
    </source>
</evidence>
<feature type="transmembrane region" description="Helical" evidence="11">
    <location>
        <begin position="440"/>
        <end position="463"/>
    </location>
</feature>
<evidence type="ECO:0000313" key="14">
    <source>
        <dbReference type="Proteomes" id="UP001174936"/>
    </source>
</evidence>
<feature type="transmembrane region" description="Helical" evidence="11">
    <location>
        <begin position="47"/>
        <end position="65"/>
    </location>
</feature>
<dbReference type="GO" id="GO:0022857">
    <property type="term" value="F:transmembrane transporter activity"/>
    <property type="evidence" value="ECO:0007669"/>
    <property type="project" value="InterPro"/>
</dbReference>
<dbReference type="EMBL" id="JAULSV010000006">
    <property type="protein sequence ID" value="KAK0641429.1"/>
    <property type="molecule type" value="Genomic_DNA"/>
</dbReference>
<keyword evidence="3" id="KW-0285">Flavoprotein</keyword>